<evidence type="ECO:0000313" key="10">
    <source>
        <dbReference type="EMBL" id="CAK0844992.1"/>
    </source>
</evidence>
<dbReference type="PANTHER" id="PTHR21016">
    <property type="entry name" value="BETA-AMYLOID BINDING PROTEIN-RELATED"/>
    <property type="match status" value="1"/>
</dbReference>
<reference evidence="10" key="1">
    <citation type="submission" date="2023-10" db="EMBL/GenBank/DDBJ databases">
        <authorList>
            <person name="Chen Y."/>
            <person name="Shah S."/>
            <person name="Dougan E. K."/>
            <person name="Thang M."/>
            <person name="Chan C."/>
        </authorList>
    </citation>
    <scope>NUCLEOTIDE SEQUENCE [LARGE SCALE GENOMIC DNA]</scope>
</reference>
<evidence type="ECO:0000256" key="3">
    <source>
        <dbReference type="ARBA" id="ARBA00022692"/>
    </source>
</evidence>
<dbReference type="Proteomes" id="UP001189429">
    <property type="component" value="Unassembled WGS sequence"/>
</dbReference>
<proteinExistence type="inferred from homology"/>
<accession>A0ABN9TGK5</accession>
<comment type="similarity">
    <text evidence="2">Belongs to the TM2 family.</text>
</comment>
<feature type="transmembrane region" description="Helical" evidence="8">
    <location>
        <begin position="352"/>
        <end position="372"/>
    </location>
</feature>
<feature type="transmembrane region" description="Helical" evidence="8">
    <location>
        <begin position="289"/>
        <end position="306"/>
    </location>
</feature>
<keyword evidence="4" id="KW-0732">Signal</keyword>
<evidence type="ECO:0000256" key="5">
    <source>
        <dbReference type="ARBA" id="ARBA00022989"/>
    </source>
</evidence>
<keyword evidence="3 8" id="KW-0812">Transmembrane</keyword>
<keyword evidence="6 8" id="KW-0472">Membrane</keyword>
<keyword evidence="11" id="KW-1185">Reference proteome</keyword>
<evidence type="ECO:0000256" key="4">
    <source>
        <dbReference type="ARBA" id="ARBA00022729"/>
    </source>
</evidence>
<evidence type="ECO:0000313" key="11">
    <source>
        <dbReference type="Proteomes" id="UP001189429"/>
    </source>
</evidence>
<evidence type="ECO:0000256" key="6">
    <source>
        <dbReference type="ARBA" id="ARBA00023136"/>
    </source>
</evidence>
<evidence type="ECO:0000256" key="8">
    <source>
        <dbReference type="SAM" id="Phobius"/>
    </source>
</evidence>
<dbReference type="EMBL" id="CAUYUJ010014707">
    <property type="protein sequence ID" value="CAK0844992.1"/>
    <property type="molecule type" value="Genomic_DNA"/>
</dbReference>
<name>A0ABN9TGK5_9DINO</name>
<dbReference type="InterPro" id="IPR050932">
    <property type="entry name" value="TM2D1-3-like"/>
</dbReference>
<protein>
    <recommendedName>
        <fullName evidence="9">TM2 domain-containing protein</fullName>
    </recommendedName>
</protein>
<comment type="subcellular location">
    <subcellularLocation>
        <location evidence="1">Membrane</location>
        <topology evidence="1">Multi-pass membrane protein</topology>
    </subcellularLocation>
</comment>
<keyword evidence="7" id="KW-0325">Glycoprotein</keyword>
<feature type="domain" description="TM2" evidence="9">
    <location>
        <begin position="283"/>
        <end position="331"/>
    </location>
</feature>
<evidence type="ECO:0000256" key="1">
    <source>
        <dbReference type="ARBA" id="ARBA00004141"/>
    </source>
</evidence>
<keyword evidence="5 8" id="KW-1133">Transmembrane helix</keyword>
<dbReference type="PANTHER" id="PTHR21016:SF7">
    <property type="entry name" value="TM2 DOMAIN-CONTAINING PROTEIN 3"/>
    <property type="match status" value="1"/>
</dbReference>
<gene>
    <name evidence="10" type="ORF">PCOR1329_LOCUS38924</name>
</gene>
<dbReference type="Pfam" id="PF05154">
    <property type="entry name" value="TM2"/>
    <property type="match status" value="1"/>
</dbReference>
<evidence type="ECO:0000259" key="9">
    <source>
        <dbReference type="Pfam" id="PF05154"/>
    </source>
</evidence>
<dbReference type="InterPro" id="IPR007829">
    <property type="entry name" value="TM2"/>
</dbReference>
<organism evidence="10 11">
    <name type="scientific">Prorocentrum cordatum</name>
    <dbReference type="NCBI Taxonomy" id="2364126"/>
    <lineage>
        <taxon>Eukaryota</taxon>
        <taxon>Sar</taxon>
        <taxon>Alveolata</taxon>
        <taxon>Dinophyceae</taxon>
        <taxon>Prorocentrales</taxon>
        <taxon>Prorocentraceae</taxon>
        <taxon>Prorocentrum</taxon>
    </lineage>
</organism>
<sequence>MVGNEADNTFSTPTLEWQCADRYAVEKYLGFCKGAIRYNPALPSPQGSSLSLDRAVIGQVTAQDDAAATMFFYHVTGMGYEAWEHSSPASGDDECMRSVWRLSCLTYFPKSQVGSGTRYHRPCAGLCEGYLEACAVECCDDSAGYVDEADPDAPECSGRSGGAALRAPAGLLLALLLGRVAAAAAAVLCAACLQGCEVEVPQHEVANWRKKDNYLRQYEYIPPGHDASSAVLNSCADETVDASLQCSGHGYCKTWNPMARDTTALSFCTCSRDWAGPECAIQRKSQTKVFLLSLFGGMLGLDYFYLGLPLIGLAKLLTLGGCGFWWLVDIVRTGAGPVYSQKHRVAADLPHSVFLLVTLTLFVLLGLAWSAASCVGARSGKRRAAARAGPEGRAEVCAERDLAIGAAVDFKGYGTTLAAAHGRGRAAAGLATGRAASGHQQFAAAAGGARTW</sequence>
<evidence type="ECO:0000256" key="2">
    <source>
        <dbReference type="ARBA" id="ARBA00008284"/>
    </source>
</evidence>
<evidence type="ECO:0000256" key="7">
    <source>
        <dbReference type="ARBA" id="ARBA00023180"/>
    </source>
</evidence>
<comment type="caution">
    <text evidence="10">The sequence shown here is derived from an EMBL/GenBank/DDBJ whole genome shotgun (WGS) entry which is preliminary data.</text>
</comment>